<keyword evidence="1" id="KW-0472">Membrane</keyword>
<feature type="transmembrane region" description="Helical" evidence="1">
    <location>
        <begin position="311"/>
        <end position="332"/>
    </location>
</feature>
<accession>A0ABR7GFD9</accession>
<feature type="transmembrane region" description="Helical" evidence="1">
    <location>
        <begin position="219"/>
        <end position="237"/>
    </location>
</feature>
<dbReference type="Gene3D" id="1.20.1250.20">
    <property type="entry name" value="MFS general substrate transporter like domains"/>
    <property type="match status" value="1"/>
</dbReference>
<proteinExistence type="predicted"/>
<feature type="transmembrane region" description="Helical" evidence="1">
    <location>
        <begin position="115"/>
        <end position="132"/>
    </location>
</feature>
<dbReference type="Proteomes" id="UP000643810">
    <property type="component" value="Unassembled WGS sequence"/>
</dbReference>
<dbReference type="Pfam" id="PF13347">
    <property type="entry name" value="MFS_2"/>
    <property type="match status" value="1"/>
</dbReference>
<dbReference type="RefSeq" id="WP_158572997.1">
    <property type="nucleotide sequence ID" value="NZ_JACOPG010000002.1"/>
</dbReference>
<feature type="transmembrane region" description="Helical" evidence="1">
    <location>
        <begin position="408"/>
        <end position="427"/>
    </location>
</feature>
<organism evidence="2 3">
    <name type="scientific">Roseburia lenta</name>
    <dbReference type="NCBI Taxonomy" id="2763061"/>
    <lineage>
        <taxon>Bacteria</taxon>
        <taxon>Bacillati</taxon>
        <taxon>Bacillota</taxon>
        <taxon>Clostridia</taxon>
        <taxon>Lachnospirales</taxon>
        <taxon>Lachnospiraceae</taxon>
        <taxon>Roseburia</taxon>
    </lineage>
</organism>
<evidence type="ECO:0000313" key="2">
    <source>
        <dbReference type="EMBL" id="MBC5686160.1"/>
    </source>
</evidence>
<feature type="transmembrane region" description="Helical" evidence="1">
    <location>
        <begin position="83"/>
        <end position="103"/>
    </location>
</feature>
<comment type="caution">
    <text evidence="2">The sequence shown here is derived from an EMBL/GenBank/DDBJ whole genome shotgun (WGS) entry which is preliminary data.</text>
</comment>
<protein>
    <submittedName>
        <fullName evidence="2">MFS transporter</fullName>
    </submittedName>
</protein>
<feature type="transmembrane region" description="Helical" evidence="1">
    <location>
        <begin position="344"/>
        <end position="362"/>
    </location>
</feature>
<feature type="transmembrane region" description="Helical" evidence="1">
    <location>
        <begin position="186"/>
        <end position="213"/>
    </location>
</feature>
<feature type="transmembrane region" description="Helical" evidence="1">
    <location>
        <begin position="274"/>
        <end position="291"/>
    </location>
</feature>
<gene>
    <name evidence="2" type="ORF">H8R94_05995</name>
</gene>
<feature type="transmembrane region" description="Helical" evidence="1">
    <location>
        <begin position="144"/>
        <end position="165"/>
    </location>
</feature>
<reference evidence="2 3" key="1">
    <citation type="submission" date="2020-08" db="EMBL/GenBank/DDBJ databases">
        <title>Genome public.</title>
        <authorList>
            <person name="Liu C."/>
            <person name="Sun Q."/>
        </authorList>
    </citation>
    <scope>NUCLEOTIDE SEQUENCE [LARGE SCALE GENOMIC DNA]</scope>
    <source>
        <strain evidence="2 3">NSJ-9</strain>
    </source>
</reference>
<keyword evidence="3" id="KW-1185">Reference proteome</keyword>
<feature type="transmembrane region" description="Helical" evidence="1">
    <location>
        <begin position="457"/>
        <end position="477"/>
    </location>
</feature>
<dbReference type="InterPro" id="IPR036259">
    <property type="entry name" value="MFS_trans_sf"/>
</dbReference>
<dbReference type="EMBL" id="JACOPG010000002">
    <property type="protein sequence ID" value="MBC5686160.1"/>
    <property type="molecule type" value="Genomic_DNA"/>
</dbReference>
<name>A0ABR7GFD9_9FIRM</name>
<evidence type="ECO:0000256" key="1">
    <source>
        <dbReference type="SAM" id="Phobius"/>
    </source>
</evidence>
<keyword evidence="1" id="KW-1133">Transmembrane helix</keyword>
<dbReference type="SUPFAM" id="SSF103473">
    <property type="entry name" value="MFS general substrate transporter"/>
    <property type="match status" value="1"/>
</dbReference>
<sequence length="563" mass="63715">MKKEVRLLDHGLFEKPFMDSKARTRAVSTKEIAFGHLIGPLGLILIVNTIAALVEKFFTQQTGAMYGTANVNMIRIMGSRYEVVMTVAKILAVGMGLLNGWLVQHTHSKQGRLRPWYLIFGFCSIIIGALIFQFAGPNDLGEAYWYYFFFLLICYHTVGSSYFFVFKDTIVSLTSRNPSEKMRLKFVRQLCWTLISGILIGMMVSMVVLPMWLENDISGYPLLMIILSVIAIPLLLLEYFYTRERITEDVTQEYGDENKIPLKEQMKALFTNKYYVLLTIIVTVGSIVDNFKGGNVQYFYIKFLLGGADNPIMFTLYQVATGIPLGIGAFAIYPLAKKFGIKNVSIVGYICVLIGSVVGLLNPSNIPVAIAAGFLRQTGMLPNAYVFATLVCYAYDSVEHDSGYRLEGLLGPAIVLAVQTILTAPFAGGYESGILKLGFVDVQGITPNSDVLQFMTFAFYMFDIVASIIYIVLLPFVDIEKKLPQINEDLRERQKQIALSKGEEWIEPEEIARREREEADRIQEQNRIHDLEERCAKKGLDFETENRKYLEKQSRKKKRLGKR</sequence>
<keyword evidence="1" id="KW-0812">Transmembrane</keyword>
<feature type="transmembrane region" description="Helical" evidence="1">
    <location>
        <begin position="374"/>
        <end position="396"/>
    </location>
</feature>
<feature type="transmembrane region" description="Helical" evidence="1">
    <location>
        <begin position="33"/>
        <end position="54"/>
    </location>
</feature>
<evidence type="ECO:0000313" key="3">
    <source>
        <dbReference type="Proteomes" id="UP000643810"/>
    </source>
</evidence>